<evidence type="ECO:0000313" key="9">
    <source>
        <dbReference type="Proteomes" id="UP000494329"/>
    </source>
</evidence>
<evidence type="ECO:0000256" key="4">
    <source>
        <dbReference type="ARBA" id="ARBA00017871"/>
    </source>
</evidence>
<accession>A0A6J5EXE4</accession>
<evidence type="ECO:0000256" key="6">
    <source>
        <dbReference type="ARBA" id="ARBA00047321"/>
    </source>
</evidence>
<proteinExistence type="inferred from homology"/>
<dbReference type="PANTHER" id="PTHR10742">
    <property type="entry name" value="FLAVIN MONOAMINE OXIDASE"/>
    <property type="match status" value="1"/>
</dbReference>
<dbReference type="Gene3D" id="3.50.50.60">
    <property type="entry name" value="FAD/NAD(P)-binding domain"/>
    <property type="match status" value="1"/>
</dbReference>
<keyword evidence="8" id="KW-0560">Oxidoreductase</keyword>
<feature type="domain" description="Amine oxidase" evidence="7">
    <location>
        <begin position="345"/>
        <end position="578"/>
    </location>
</feature>
<dbReference type="InterPro" id="IPR002937">
    <property type="entry name" value="Amino_oxidase"/>
</dbReference>
<dbReference type="Proteomes" id="UP000494329">
    <property type="component" value="Unassembled WGS sequence"/>
</dbReference>
<evidence type="ECO:0000256" key="3">
    <source>
        <dbReference type="ARBA" id="ARBA00012535"/>
    </source>
</evidence>
<dbReference type="PANTHER" id="PTHR10742:SF410">
    <property type="entry name" value="LYSINE-SPECIFIC HISTONE DEMETHYLASE 2"/>
    <property type="match status" value="1"/>
</dbReference>
<dbReference type="GO" id="GO:0050361">
    <property type="term" value="F:tryptophan 2-monooxygenase activity"/>
    <property type="evidence" value="ECO:0007669"/>
    <property type="project" value="UniProtKB-EC"/>
</dbReference>
<dbReference type="GO" id="GO:0009851">
    <property type="term" value="P:auxin biosynthetic process"/>
    <property type="evidence" value="ECO:0007669"/>
    <property type="project" value="UniProtKB-KW"/>
</dbReference>
<reference evidence="8 9" key="1">
    <citation type="submission" date="2020-04" db="EMBL/GenBank/DDBJ databases">
        <authorList>
            <person name="De Canck E."/>
        </authorList>
    </citation>
    <scope>NUCLEOTIDE SEQUENCE [LARGE SCALE GENOMIC DNA]</scope>
    <source>
        <strain evidence="8 9">LMG 29739</strain>
    </source>
</reference>
<evidence type="ECO:0000256" key="1">
    <source>
        <dbReference type="ARBA" id="ARBA00004814"/>
    </source>
</evidence>
<dbReference type="InterPro" id="IPR036188">
    <property type="entry name" value="FAD/NAD-bd_sf"/>
</dbReference>
<organism evidence="8 9">
    <name type="scientific">Paraburkholderia solisilvae</name>
    <dbReference type="NCBI Taxonomy" id="624376"/>
    <lineage>
        <taxon>Bacteria</taxon>
        <taxon>Pseudomonadati</taxon>
        <taxon>Pseudomonadota</taxon>
        <taxon>Betaproteobacteria</taxon>
        <taxon>Burkholderiales</taxon>
        <taxon>Burkholderiaceae</taxon>
        <taxon>Paraburkholderia</taxon>
    </lineage>
</organism>
<dbReference type="SUPFAM" id="SSF51905">
    <property type="entry name" value="FAD/NAD(P)-binding domain"/>
    <property type="match status" value="1"/>
</dbReference>
<evidence type="ECO:0000256" key="5">
    <source>
        <dbReference type="ARBA" id="ARBA00023070"/>
    </source>
</evidence>
<evidence type="ECO:0000313" key="8">
    <source>
        <dbReference type="EMBL" id="CAB3770734.1"/>
    </source>
</evidence>
<dbReference type="RefSeq" id="WP_175114985.1">
    <property type="nucleotide sequence ID" value="NZ_CADIKF010000073.1"/>
</dbReference>
<dbReference type="EC" id="1.13.12.3" evidence="3"/>
<sequence>MNSTPAPRTWRVGYPHPPDFNFDYARLLRDTSQSGVARNVKPGLRVAVIGAGIAGLAAAHELFRCGVTDLDLYEASDRIGGRVRSQPVDGQHTVFELGAMRIPMFTHDDGEAAIFAQYAKHFGLTSQPFPTAQTSDVSFGLYSAHDASFRVKPRDGDLPVAPEVKIVRQKWLSFASRFMTAVRASFDTPLWPAFWHAVEQRYWRDSFRTVMLTPPMEYDPRGPSADLGGAGMSERELCVLARVGIGEGPWSAYLDFSSMLLFRLLFFGYFDDLHLIQGRFDADGDHAGGPHANDATLVDSLGQPLAAPRYLGLQSIAEALLYCPVQSAHVAPISLYDASRGDRYRVRLFTRSPVQSIERADQKVSISCGAHRRDYDAVLLTAPMSGNRCAIRMSGFSEAELPPDVLGADRMSHWFACSKVYVALKERYWEQSSIPQLVASDNFLETSYAYAVQTARVSDPGVLLLSYTWDELSNNLLSEANDADLVSRCIATLDQMLAESGIGGKISDYVDERQSAVIHWYRQPTIRGAGRVYRAGIAQPNHALVGYNQTHSAKSKLYLGGEAFAIDGGWVESALRMAFDAVLHLLHHHHAEFAGGFQFESMYPRRGVERFTV</sequence>
<comment type="similarity">
    <text evidence="2">Belongs to the tryptophan 2-monooxygenase family.</text>
</comment>
<keyword evidence="8" id="KW-0503">Monooxygenase</keyword>
<dbReference type="PRINTS" id="PR00419">
    <property type="entry name" value="ADXRDTASE"/>
</dbReference>
<protein>
    <recommendedName>
        <fullName evidence="4">Tryptophan 2-monooxygenase</fullName>
        <ecNumber evidence="3">1.13.12.3</ecNumber>
    </recommendedName>
</protein>
<dbReference type="Gene3D" id="3.90.660.10">
    <property type="match status" value="1"/>
</dbReference>
<keyword evidence="9" id="KW-1185">Reference proteome</keyword>
<dbReference type="EMBL" id="CADIKF010000073">
    <property type="protein sequence ID" value="CAB3770734.1"/>
    <property type="molecule type" value="Genomic_DNA"/>
</dbReference>
<evidence type="ECO:0000259" key="7">
    <source>
        <dbReference type="Pfam" id="PF01593"/>
    </source>
</evidence>
<evidence type="ECO:0000256" key="2">
    <source>
        <dbReference type="ARBA" id="ARBA00005833"/>
    </source>
</evidence>
<keyword evidence="5" id="KW-0073">Auxin biosynthesis</keyword>
<feature type="domain" description="Amine oxidase" evidence="7">
    <location>
        <begin position="53"/>
        <end position="133"/>
    </location>
</feature>
<comment type="pathway">
    <text evidence="1">Plant hormone metabolism; auxin biosynthesis.</text>
</comment>
<comment type="catalytic activity">
    <reaction evidence="6">
        <text>L-tryptophan + O2 = indole-3-acetamide + CO2 + H2O</text>
        <dbReference type="Rhea" id="RHEA:16165"/>
        <dbReference type="ChEBI" id="CHEBI:15377"/>
        <dbReference type="ChEBI" id="CHEBI:15379"/>
        <dbReference type="ChEBI" id="CHEBI:16031"/>
        <dbReference type="ChEBI" id="CHEBI:16526"/>
        <dbReference type="ChEBI" id="CHEBI:57912"/>
        <dbReference type="EC" id="1.13.12.3"/>
    </reaction>
</comment>
<name>A0A6J5EXE4_9BURK</name>
<dbReference type="SUPFAM" id="SSF54373">
    <property type="entry name" value="FAD-linked reductases, C-terminal domain"/>
    <property type="match status" value="1"/>
</dbReference>
<dbReference type="Gene3D" id="1.10.405.40">
    <property type="match status" value="1"/>
</dbReference>
<dbReference type="Pfam" id="PF01593">
    <property type="entry name" value="Amino_oxidase"/>
    <property type="match status" value="2"/>
</dbReference>
<dbReference type="InterPro" id="IPR050281">
    <property type="entry name" value="Flavin_monoamine_oxidase"/>
</dbReference>
<gene>
    <name evidence="8" type="primary">iaaM</name>
    <name evidence="8" type="ORF">LMG29739_05859</name>
</gene>
<dbReference type="AlphaFoldDB" id="A0A6J5EXE4"/>